<reference evidence="1" key="1">
    <citation type="submission" date="2014-11" db="EMBL/GenBank/DDBJ databases">
        <authorList>
            <person name="Amaro Gonzalez C."/>
        </authorList>
    </citation>
    <scope>NUCLEOTIDE SEQUENCE</scope>
</reference>
<dbReference type="EMBL" id="GBXM01003538">
    <property type="protein sequence ID" value="JAI05040.1"/>
    <property type="molecule type" value="Transcribed_RNA"/>
</dbReference>
<accession>A0A0E9XQX0</accession>
<reference evidence="1" key="2">
    <citation type="journal article" date="2015" name="Fish Shellfish Immunol.">
        <title>Early steps in the European eel (Anguilla anguilla)-Vibrio vulnificus interaction in the gills: Role of the RtxA13 toxin.</title>
        <authorList>
            <person name="Callol A."/>
            <person name="Pajuelo D."/>
            <person name="Ebbesson L."/>
            <person name="Teles M."/>
            <person name="MacKenzie S."/>
            <person name="Amaro C."/>
        </authorList>
    </citation>
    <scope>NUCLEOTIDE SEQUENCE</scope>
</reference>
<sequence>MPPPLSKQGW</sequence>
<name>A0A0E9XQX0_ANGAN</name>
<organism evidence="1">
    <name type="scientific">Anguilla anguilla</name>
    <name type="common">European freshwater eel</name>
    <name type="synonym">Muraena anguilla</name>
    <dbReference type="NCBI Taxonomy" id="7936"/>
    <lineage>
        <taxon>Eukaryota</taxon>
        <taxon>Metazoa</taxon>
        <taxon>Chordata</taxon>
        <taxon>Craniata</taxon>
        <taxon>Vertebrata</taxon>
        <taxon>Euteleostomi</taxon>
        <taxon>Actinopterygii</taxon>
        <taxon>Neopterygii</taxon>
        <taxon>Teleostei</taxon>
        <taxon>Anguilliformes</taxon>
        <taxon>Anguillidae</taxon>
        <taxon>Anguilla</taxon>
    </lineage>
</organism>
<proteinExistence type="predicted"/>
<evidence type="ECO:0000313" key="1">
    <source>
        <dbReference type="EMBL" id="JAI05040.1"/>
    </source>
</evidence>
<protein>
    <submittedName>
        <fullName evidence="1">Uncharacterized protein</fullName>
    </submittedName>
</protein>